<dbReference type="InterPro" id="IPR009218">
    <property type="entry name" value="HD_phosphohydro"/>
</dbReference>
<keyword evidence="2" id="KW-1185">Reference proteome</keyword>
<organism evidence="1 2">
    <name type="scientific">Fulvitalea axinellae</name>
    <dbReference type="NCBI Taxonomy" id="1182444"/>
    <lineage>
        <taxon>Bacteria</taxon>
        <taxon>Pseudomonadati</taxon>
        <taxon>Bacteroidota</taxon>
        <taxon>Cytophagia</taxon>
        <taxon>Cytophagales</taxon>
        <taxon>Persicobacteraceae</taxon>
        <taxon>Fulvitalea</taxon>
    </lineage>
</organism>
<name>A0AAU9CU05_9BACT</name>
<dbReference type="AlphaFoldDB" id="A0AAU9CU05"/>
<dbReference type="PIRSF" id="PIRSF035170">
    <property type="entry name" value="HD_phosphohydro"/>
    <property type="match status" value="1"/>
</dbReference>
<evidence type="ECO:0008006" key="3">
    <source>
        <dbReference type="Google" id="ProtNLM"/>
    </source>
</evidence>
<dbReference type="PANTHER" id="PTHR21174">
    <property type="match status" value="1"/>
</dbReference>
<dbReference type="KEGG" id="fax:FUAX_13490"/>
<evidence type="ECO:0000313" key="1">
    <source>
        <dbReference type="EMBL" id="BDD08917.1"/>
    </source>
</evidence>
<dbReference type="RefSeq" id="WP_338394143.1">
    <property type="nucleotide sequence ID" value="NZ_AP025314.1"/>
</dbReference>
<dbReference type="Proteomes" id="UP001348817">
    <property type="component" value="Chromosome"/>
</dbReference>
<proteinExistence type="predicted"/>
<sequence length="212" mass="25170">MEASLREQFEKLFSTFSQDKDLEQSLWNEIETCHSSSRRKYHNLSHLEYMFENLSLVRYGIKDFEMFQFSIFYHDIVYSVIKTDNEERSARLAENRLLSLGISPERATVCATNIRATKSHTFADDHDIDALCDLDLAVLGDKPSVYERYALNIRKEYSLYPDFLYRPARKKVLEHFLGMDAIYKTTLMRDRLEKYARENITREWEDLNTVYA</sequence>
<evidence type="ECO:0000313" key="2">
    <source>
        <dbReference type="Proteomes" id="UP001348817"/>
    </source>
</evidence>
<gene>
    <name evidence="1" type="ORF">FUAX_13490</name>
</gene>
<reference evidence="1 2" key="1">
    <citation type="submission" date="2021-12" db="EMBL/GenBank/DDBJ databases">
        <title>Genome sequencing of bacteria with rrn-lacking chromosome and rrn-plasmid.</title>
        <authorList>
            <person name="Anda M."/>
            <person name="Iwasaki W."/>
        </authorList>
    </citation>
    <scope>NUCLEOTIDE SEQUENCE [LARGE SCALE GENOMIC DNA]</scope>
    <source>
        <strain evidence="1 2">DSM 100852</strain>
    </source>
</reference>
<dbReference type="EMBL" id="AP025314">
    <property type="protein sequence ID" value="BDD08917.1"/>
    <property type="molecule type" value="Genomic_DNA"/>
</dbReference>
<accession>A0AAU9CU05</accession>
<dbReference type="PANTHER" id="PTHR21174:SF0">
    <property type="entry name" value="HD PHOSPHOHYDROLASE FAMILY PROTEIN-RELATED"/>
    <property type="match status" value="1"/>
</dbReference>
<protein>
    <recommendedName>
        <fullName evidence="3">Metal-dependent HD superfamily phosphohydrolase</fullName>
    </recommendedName>
</protein>
<dbReference type="SUPFAM" id="SSF109604">
    <property type="entry name" value="HD-domain/PDEase-like"/>
    <property type="match status" value="1"/>
</dbReference>